<proteinExistence type="inferred from homology"/>
<feature type="domain" description="Leucine-binding protein" evidence="7">
    <location>
        <begin position="60"/>
        <end position="394"/>
    </location>
</feature>
<accession>A0ABP9F6T0</accession>
<evidence type="ECO:0000256" key="6">
    <source>
        <dbReference type="SAM" id="SignalP"/>
    </source>
</evidence>
<keyword evidence="3 6" id="KW-0732">Signal</keyword>
<evidence type="ECO:0000256" key="2">
    <source>
        <dbReference type="ARBA" id="ARBA00022448"/>
    </source>
</evidence>
<dbReference type="InterPro" id="IPR000709">
    <property type="entry name" value="Leu_Ile_Val-bd"/>
</dbReference>
<keyword evidence="4" id="KW-0029">Amino-acid transport</keyword>
<protein>
    <submittedName>
        <fullName evidence="8">Substrate-binding domain-containing protein</fullName>
    </submittedName>
</protein>
<feature type="region of interest" description="Disordered" evidence="5">
    <location>
        <begin position="27"/>
        <end position="56"/>
    </location>
</feature>
<organism evidence="8 9">
    <name type="scientific">Tessaracoccus lubricantis</name>
    <dbReference type="NCBI Taxonomy" id="545543"/>
    <lineage>
        <taxon>Bacteria</taxon>
        <taxon>Bacillati</taxon>
        <taxon>Actinomycetota</taxon>
        <taxon>Actinomycetes</taxon>
        <taxon>Propionibacteriales</taxon>
        <taxon>Propionibacteriaceae</taxon>
        <taxon>Tessaracoccus</taxon>
    </lineage>
</organism>
<dbReference type="RefSeq" id="WP_345579832.1">
    <property type="nucleotide sequence ID" value="NZ_BAABLV010000017.1"/>
</dbReference>
<dbReference type="Proteomes" id="UP001501521">
    <property type="component" value="Unassembled WGS sequence"/>
</dbReference>
<dbReference type="EMBL" id="BAABLV010000017">
    <property type="protein sequence ID" value="GAA4894517.1"/>
    <property type="molecule type" value="Genomic_DNA"/>
</dbReference>
<dbReference type="InterPro" id="IPR051010">
    <property type="entry name" value="BCAA_transport"/>
</dbReference>
<dbReference type="Gene3D" id="3.40.50.2300">
    <property type="match status" value="2"/>
</dbReference>
<name>A0ABP9F6T0_9ACTN</name>
<dbReference type="PROSITE" id="PS51257">
    <property type="entry name" value="PROKAR_LIPOPROTEIN"/>
    <property type="match status" value="1"/>
</dbReference>
<comment type="caution">
    <text evidence="8">The sequence shown here is derived from an EMBL/GenBank/DDBJ whole genome shotgun (WGS) entry which is preliminary data.</text>
</comment>
<keyword evidence="2" id="KW-0813">Transport</keyword>
<gene>
    <name evidence="8" type="ORF">GCM10025789_09770</name>
</gene>
<dbReference type="PANTHER" id="PTHR30483">
    <property type="entry name" value="LEUCINE-SPECIFIC-BINDING PROTEIN"/>
    <property type="match status" value="1"/>
</dbReference>
<dbReference type="PRINTS" id="PR00337">
    <property type="entry name" value="LEUILEVALBP"/>
</dbReference>
<feature type="signal peptide" evidence="6">
    <location>
        <begin position="1"/>
        <end position="23"/>
    </location>
</feature>
<dbReference type="Pfam" id="PF13458">
    <property type="entry name" value="Peripla_BP_6"/>
    <property type="match status" value="1"/>
</dbReference>
<dbReference type="PANTHER" id="PTHR30483:SF6">
    <property type="entry name" value="PERIPLASMIC BINDING PROTEIN OF ABC TRANSPORTER FOR NATURAL AMINO ACIDS"/>
    <property type="match status" value="1"/>
</dbReference>
<keyword evidence="9" id="KW-1185">Reference proteome</keyword>
<dbReference type="InterPro" id="IPR028081">
    <property type="entry name" value="Leu-bd"/>
</dbReference>
<comment type="similarity">
    <text evidence="1">Belongs to the leucine-binding protein family.</text>
</comment>
<evidence type="ECO:0000256" key="5">
    <source>
        <dbReference type="SAM" id="MobiDB-lite"/>
    </source>
</evidence>
<dbReference type="CDD" id="cd06328">
    <property type="entry name" value="PBP1_SBP-like"/>
    <property type="match status" value="1"/>
</dbReference>
<evidence type="ECO:0000256" key="1">
    <source>
        <dbReference type="ARBA" id="ARBA00010062"/>
    </source>
</evidence>
<reference evidence="9" key="1">
    <citation type="journal article" date="2019" name="Int. J. Syst. Evol. Microbiol.">
        <title>The Global Catalogue of Microorganisms (GCM) 10K type strain sequencing project: providing services to taxonomists for standard genome sequencing and annotation.</title>
        <authorList>
            <consortium name="The Broad Institute Genomics Platform"/>
            <consortium name="The Broad Institute Genome Sequencing Center for Infectious Disease"/>
            <person name="Wu L."/>
            <person name="Ma J."/>
        </authorList>
    </citation>
    <scope>NUCLEOTIDE SEQUENCE [LARGE SCALE GENOMIC DNA]</scope>
    <source>
        <strain evidence="9">JCM 19125</strain>
    </source>
</reference>
<evidence type="ECO:0000256" key="4">
    <source>
        <dbReference type="ARBA" id="ARBA00022970"/>
    </source>
</evidence>
<dbReference type="InterPro" id="IPR028082">
    <property type="entry name" value="Peripla_BP_I"/>
</dbReference>
<feature type="compositionally biased region" description="Low complexity" evidence="5">
    <location>
        <begin position="40"/>
        <end position="55"/>
    </location>
</feature>
<sequence length="417" mass="42926">MRTKKPVLAAVAAGLSLMLAACAPSATPVDTETTAGGGTTAAETTGTETSGSAETPAGEPVKVAIIYSKTGPLAAYGETYYQGFQAGLDYATDGTGTVDGRELEITYTDDGGDPDKAVAAAKEAIGNGTKIMGGTVSSGVAGPLAEQAEQNKVLYISGPAAADAITGANRYTFRSGRQSLQDVATTSGQISEGSNVLVFAQNNAFGQGNVAAAKAVLEAKGATVTELLVPEAETEFTPFAARILDAKPDLVFVAWAGATSGAMWQALSQQGVLESTNVMTDLGDISTYGAYGEASDKVNFLNHYFAGAADNEVNQALVSYLEEGGHKADLFSPDGFVAAQMIVQAVREGGGDDVEEMIAALEGWEFDAPKGPQQIRASDHAMIQPMFVVKLKDEGGQWVPELVETMDGADVAPPEAA</sequence>
<evidence type="ECO:0000313" key="9">
    <source>
        <dbReference type="Proteomes" id="UP001501521"/>
    </source>
</evidence>
<evidence type="ECO:0000256" key="3">
    <source>
        <dbReference type="ARBA" id="ARBA00022729"/>
    </source>
</evidence>
<dbReference type="SUPFAM" id="SSF53822">
    <property type="entry name" value="Periplasmic binding protein-like I"/>
    <property type="match status" value="1"/>
</dbReference>
<evidence type="ECO:0000259" key="7">
    <source>
        <dbReference type="Pfam" id="PF13458"/>
    </source>
</evidence>
<feature type="chain" id="PRO_5046611794" evidence="6">
    <location>
        <begin position="24"/>
        <end position="417"/>
    </location>
</feature>
<evidence type="ECO:0000313" key="8">
    <source>
        <dbReference type="EMBL" id="GAA4894517.1"/>
    </source>
</evidence>